<dbReference type="SUPFAM" id="SSF143990">
    <property type="entry name" value="YbiA-like"/>
    <property type="match status" value="1"/>
</dbReference>
<name>F8L6J8_SIMNZ</name>
<evidence type="ECO:0000259" key="3">
    <source>
        <dbReference type="Pfam" id="PF08719"/>
    </source>
</evidence>
<organism evidence="4 5">
    <name type="scientific">Simkania negevensis (strain ATCC VR-1471 / DSM 27360 / Z)</name>
    <dbReference type="NCBI Taxonomy" id="331113"/>
    <lineage>
        <taxon>Bacteria</taxon>
        <taxon>Pseudomonadati</taxon>
        <taxon>Chlamydiota</taxon>
        <taxon>Chlamydiia</taxon>
        <taxon>Parachlamydiales</taxon>
        <taxon>Simkaniaceae</taxon>
        <taxon>Simkania</taxon>
    </lineage>
</organism>
<dbReference type="EMBL" id="FR872582">
    <property type="protein sequence ID" value="CCB88340.1"/>
    <property type="molecule type" value="Genomic_DNA"/>
</dbReference>
<dbReference type="CDD" id="cd15457">
    <property type="entry name" value="NADAR"/>
    <property type="match status" value="1"/>
</dbReference>
<comment type="catalytic activity">
    <reaction evidence="2">
        <text>2,5-diamino-6-hydroxy-4-(5-phosphoribosylamino)-pyrimidine + H2O = 2,5,6-triamino-4-hydroxypyrimidine + D-ribose 5-phosphate</text>
        <dbReference type="Rhea" id="RHEA:23436"/>
        <dbReference type="ChEBI" id="CHEBI:15377"/>
        <dbReference type="ChEBI" id="CHEBI:58614"/>
        <dbReference type="ChEBI" id="CHEBI:78346"/>
        <dbReference type="ChEBI" id="CHEBI:137796"/>
    </reaction>
</comment>
<dbReference type="RefSeq" id="WP_013942807.1">
    <property type="nucleotide sequence ID" value="NC_015713.1"/>
</dbReference>
<dbReference type="Gene3D" id="1.10.357.40">
    <property type="entry name" value="YbiA-like"/>
    <property type="match status" value="1"/>
</dbReference>
<dbReference type="OrthoDB" id="67297at2"/>
<dbReference type="HOGENOM" id="CLU_709590_0_0_0"/>
<protein>
    <submittedName>
        <fullName evidence="4">ALL5029 protein</fullName>
    </submittedName>
</protein>
<reference evidence="4 5" key="2">
    <citation type="journal article" date="2011" name="Mol. Biol. Evol.">
        <title>Unity in variety--the pan-genome of the Chlamydiae.</title>
        <authorList>
            <person name="Collingro A."/>
            <person name="Tischler P."/>
            <person name="Weinmaier T."/>
            <person name="Penz T."/>
            <person name="Heinz E."/>
            <person name="Brunham R.C."/>
            <person name="Read T.D."/>
            <person name="Bavoil P.M."/>
            <person name="Sachse K."/>
            <person name="Kahane S."/>
            <person name="Friedman M.G."/>
            <person name="Rattei T."/>
            <person name="Myers G.S."/>
            <person name="Horn M."/>
        </authorList>
    </citation>
    <scope>NUCLEOTIDE SEQUENCE [LARGE SCALE GENOMIC DNA]</scope>
    <source>
        <strain evidence="5">ATCC VR-1471 / Z</strain>
    </source>
</reference>
<accession>F8L6J8</accession>
<dbReference type="Pfam" id="PF08719">
    <property type="entry name" value="NADAR"/>
    <property type="match status" value="1"/>
</dbReference>
<dbReference type="eggNOG" id="COG3236">
    <property type="taxonomic scope" value="Bacteria"/>
</dbReference>
<dbReference type="STRING" id="331113.SNE_A04630"/>
<evidence type="ECO:0000256" key="1">
    <source>
        <dbReference type="ARBA" id="ARBA00000022"/>
    </source>
</evidence>
<dbReference type="AlphaFoldDB" id="F8L6J8"/>
<proteinExistence type="predicted"/>
<dbReference type="Proteomes" id="UP000000496">
    <property type="component" value="Chromosome gsn.131"/>
</dbReference>
<dbReference type="KEGG" id="sng:SNE_A04630"/>
<keyword evidence="5" id="KW-1185">Reference proteome</keyword>
<evidence type="ECO:0000313" key="4">
    <source>
        <dbReference type="EMBL" id="CCB88340.1"/>
    </source>
</evidence>
<feature type="domain" description="NADAR" evidence="3">
    <location>
        <begin position="192"/>
        <end position="345"/>
    </location>
</feature>
<comment type="catalytic activity">
    <reaction evidence="1">
        <text>5-amino-6-(5-phospho-D-ribosylamino)uracil + H2O = 5,6-diaminouracil + D-ribose 5-phosphate</text>
        <dbReference type="Rhea" id="RHEA:55020"/>
        <dbReference type="ChEBI" id="CHEBI:15377"/>
        <dbReference type="ChEBI" id="CHEBI:46252"/>
        <dbReference type="ChEBI" id="CHEBI:58453"/>
        <dbReference type="ChEBI" id="CHEBI:78346"/>
    </reaction>
</comment>
<sequence length="347" mass="38661">MLQKICPAPLRDAYSAYQQKGVSDPEFKKIMMRLSLVATQWFIANQTGLPLPAIAVTGSILSVPSAGIGIGSYLLYEAVTNIFSETVLSLGYAVAGWALIEYSDRFAMGLLESLFVETKKPEKPDSKTGEISQEDPIALDFSDPERGVFGAKTIVDSGKLGTQEVVEFFYSKNDTGNNAKAQGPKLTYGGKQQFEYEIFANTAEGEVEIDGIKWKTREHYYQAHKFKEDSPTYKAILACEGEFAAPGTLRIKIKQDKYKGDLLEGRTAIENFATLRKANLEFFKQNKGARELLLSTGKAPIIERNNHPDAWGITFNPGEIKYEEKGMRINRNQQGLILMLVREELSK</sequence>
<dbReference type="InterPro" id="IPR012816">
    <property type="entry name" value="NADAR"/>
</dbReference>
<dbReference type="InterPro" id="IPR037238">
    <property type="entry name" value="YbiA-like_sf"/>
</dbReference>
<reference key="1">
    <citation type="journal article" date="2011" name="Mol. Biol. Evol.">
        <title>Unity in variety -- the pan-genome of the Chlamydiae.</title>
        <authorList>
            <person name="Collingro A."/>
            <person name="Tischler P."/>
            <person name="Weinmaier T."/>
            <person name="Penz T."/>
            <person name="Heinz E."/>
            <person name="Brunham R.C."/>
            <person name="Read T.D."/>
            <person name="Bavoil P.M."/>
            <person name="Sachse K."/>
            <person name="Kahane S."/>
            <person name="Friedman M.G."/>
            <person name="Rattei T."/>
            <person name="Myers G.S.A."/>
            <person name="Horn M."/>
        </authorList>
    </citation>
    <scope>NUCLEOTIDE SEQUENCE</scope>
    <source>
        <strain>Z</strain>
    </source>
</reference>
<gene>
    <name evidence="4" type="ordered locus">SNE_A04630</name>
</gene>
<evidence type="ECO:0000313" key="5">
    <source>
        <dbReference type="Proteomes" id="UP000000496"/>
    </source>
</evidence>
<evidence type="ECO:0000256" key="2">
    <source>
        <dbReference type="ARBA" id="ARBA00000751"/>
    </source>
</evidence>